<dbReference type="Proteomes" id="UP000433577">
    <property type="component" value="Chromosome 4"/>
</dbReference>
<name>A0A7Z2GQH6_9BURK</name>
<dbReference type="InterPro" id="IPR003779">
    <property type="entry name" value="CMD-like"/>
</dbReference>
<dbReference type="Pfam" id="PF02627">
    <property type="entry name" value="CMD"/>
    <property type="match status" value="1"/>
</dbReference>
<dbReference type="RefSeq" id="WP_158957259.1">
    <property type="nucleotide sequence ID" value="NZ_CP046916.1"/>
</dbReference>
<gene>
    <name evidence="2" type="ORF">FAZ98_30360</name>
</gene>
<dbReference type="SUPFAM" id="SSF69118">
    <property type="entry name" value="AhpD-like"/>
    <property type="match status" value="1"/>
</dbReference>
<keyword evidence="3" id="KW-1185">Reference proteome</keyword>
<evidence type="ECO:0000313" key="2">
    <source>
        <dbReference type="EMBL" id="QGZ66122.1"/>
    </source>
</evidence>
<reference evidence="2 3" key="1">
    <citation type="submission" date="2019-12" db="EMBL/GenBank/DDBJ databases">
        <title>Paraburkholderia acidiphila 7Q-K02 sp. nov and Paraburkholderia acidisoli DHF22 sp. nov., two strains isolated from forest soil.</title>
        <authorList>
            <person name="Gao Z."/>
            <person name="Qiu L."/>
        </authorList>
    </citation>
    <scope>NUCLEOTIDE SEQUENCE [LARGE SCALE GENOMIC DNA]</scope>
    <source>
        <strain evidence="2 3">DHF22</strain>
    </source>
</reference>
<dbReference type="GO" id="GO:0051920">
    <property type="term" value="F:peroxiredoxin activity"/>
    <property type="evidence" value="ECO:0007669"/>
    <property type="project" value="InterPro"/>
</dbReference>
<dbReference type="KEGG" id="pacs:FAZ98_30360"/>
<dbReference type="NCBIfam" id="TIGR00778">
    <property type="entry name" value="ahpD_dom"/>
    <property type="match status" value="1"/>
</dbReference>
<dbReference type="OrthoDB" id="3667834at2"/>
<accession>A0A7Z2GQH6</accession>
<protein>
    <submittedName>
        <fullName evidence="2">Carboxymuconolactone decarboxylase family protein</fullName>
    </submittedName>
</protein>
<dbReference type="PANTHER" id="PTHR35446">
    <property type="entry name" value="SI:CH211-175M2.5"/>
    <property type="match status" value="1"/>
</dbReference>
<proteinExistence type="predicted"/>
<organism evidence="2 3">
    <name type="scientific">Paraburkholderia acidisoli</name>
    <dbReference type="NCBI Taxonomy" id="2571748"/>
    <lineage>
        <taxon>Bacteria</taxon>
        <taxon>Pseudomonadati</taxon>
        <taxon>Pseudomonadota</taxon>
        <taxon>Betaproteobacteria</taxon>
        <taxon>Burkholderiales</taxon>
        <taxon>Burkholderiaceae</taxon>
        <taxon>Paraburkholderia</taxon>
    </lineage>
</organism>
<dbReference type="Gene3D" id="1.20.1290.10">
    <property type="entry name" value="AhpD-like"/>
    <property type="match status" value="1"/>
</dbReference>
<evidence type="ECO:0000259" key="1">
    <source>
        <dbReference type="Pfam" id="PF02627"/>
    </source>
</evidence>
<dbReference type="InterPro" id="IPR029032">
    <property type="entry name" value="AhpD-like"/>
</dbReference>
<dbReference type="PANTHER" id="PTHR35446:SF2">
    <property type="entry name" value="CARBOXYMUCONOLACTONE DECARBOXYLASE-LIKE DOMAIN-CONTAINING PROTEIN"/>
    <property type="match status" value="1"/>
</dbReference>
<evidence type="ECO:0000313" key="3">
    <source>
        <dbReference type="Proteomes" id="UP000433577"/>
    </source>
</evidence>
<dbReference type="EMBL" id="CP046916">
    <property type="protein sequence ID" value="QGZ66122.1"/>
    <property type="molecule type" value="Genomic_DNA"/>
</dbReference>
<dbReference type="InterPro" id="IPR004675">
    <property type="entry name" value="AhpD_core"/>
</dbReference>
<sequence>MTTVTLLTDDELSPAAKAVFDDIRATRNSDFVNNFWRALAHDPKTLKRTWESIKEVMAPGALDPKTKEMLYVAVSIAHGCAYCIHSHTAGARAKGMTDEEYAEMVAIVGMASETNRLVTALGVPTDEAFLVGSPEGSGAAKGRPD</sequence>
<dbReference type="AlphaFoldDB" id="A0A7Z2GQH6"/>
<feature type="domain" description="Carboxymuconolactone decarboxylase-like" evidence="1">
    <location>
        <begin position="46"/>
        <end position="124"/>
    </location>
</feature>